<dbReference type="InterPro" id="IPR001763">
    <property type="entry name" value="Rhodanese-like_dom"/>
</dbReference>
<sequence length="238" mass="26386">MILNLSAYRFVDLDDLPARRARLRRAGEELGLRGTVLLAPEGINLFASGPEDAVEAFMRLLEEDPPLAGLQPRRTWSEAIAFDRWRVRLKREIITLRQPAVRPRAGRAPAVSPATLERWLQAGHDDEGREIALVDTRNRYEVEAGSFAGAIDPGLNNFGEFPAAIDALRPRLAGRRVVTFCTGGIRCEKAALWMDEAGFEHVVQLDGGVLGYFEAVGGRHWEGGLFVFDKRETVVPVA</sequence>
<dbReference type="InterPro" id="IPR036873">
    <property type="entry name" value="Rhodanese-like_dom_sf"/>
</dbReference>
<dbReference type="Pfam" id="PF17773">
    <property type="entry name" value="UPF0176_N"/>
    <property type="match status" value="1"/>
</dbReference>
<dbReference type="PANTHER" id="PTHR43268">
    <property type="entry name" value="THIOSULFATE SULFURTRANSFERASE/RHODANESE-LIKE DOMAIN-CONTAINING PROTEIN 2"/>
    <property type="match status" value="1"/>
</dbReference>
<organism evidence="2 3">
    <name type="scientific">Quisquiliibacterium transsilvanicum</name>
    <dbReference type="NCBI Taxonomy" id="1549638"/>
    <lineage>
        <taxon>Bacteria</taxon>
        <taxon>Pseudomonadati</taxon>
        <taxon>Pseudomonadota</taxon>
        <taxon>Betaproteobacteria</taxon>
        <taxon>Burkholderiales</taxon>
        <taxon>Burkholderiaceae</taxon>
        <taxon>Quisquiliibacterium</taxon>
    </lineage>
</organism>
<dbReference type="EMBL" id="JACHGB010000004">
    <property type="protein sequence ID" value="MBB5271982.1"/>
    <property type="molecule type" value="Genomic_DNA"/>
</dbReference>
<dbReference type="Pfam" id="PF00581">
    <property type="entry name" value="Rhodanese"/>
    <property type="match status" value="1"/>
</dbReference>
<evidence type="ECO:0000313" key="3">
    <source>
        <dbReference type="Proteomes" id="UP000532440"/>
    </source>
</evidence>
<dbReference type="InterPro" id="IPR020936">
    <property type="entry name" value="TrhO"/>
</dbReference>
<reference evidence="2 3" key="1">
    <citation type="submission" date="2020-08" db="EMBL/GenBank/DDBJ databases">
        <title>Genomic Encyclopedia of Type Strains, Phase IV (KMG-IV): sequencing the most valuable type-strain genomes for metagenomic binning, comparative biology and taxonomic classification.</title>
        <authorList>
            <person name="Goeker M."/>
        </authorList>
    </citation>
    <scope>NUCLEOTIDE SEQUENCE [LARGE SCALE GENOMIC DNA]</scope>
    <source>
        <strain evidence="2 3">DSM 29781</strain>
    </source>
</reference>
<protein>
    <submittedName>
        <fullName evidence="2">UPF0176 protein</fullName>
    </submittedName>
</protein>
<dbReference type="SUPFAM" id="SSF54975">
    <property type="entry name" value="Acylphosphatase/BLUF domain-like"/>
    <property type="match status" value="1"/>
</dbReference>
<keyword evidence="3" id="KW-1185">Reference proteome</keyword>
<comment type="caution">
    <text evidence="2">The sequence shown here is derived from an EMBL/GenBank/DDBJ whole genome shotgun (WGS) entry which is preliminary data.</text>
</comment>
<dbReference type="PANTHER" id="PTHR43268:SF3">
    <property type="entry name" value="RHODANESE-LIKE DOMAIN-CONTAINING PROTEIN 7-RELATED"/>
    <property type="match status" value="1"/>
</dbReference>
<dbReference type="InterPro" id="IPR040503">
    <property type="entry name" value="TRHO_N"/>
</dbReference>
<dbReference type="Gene3D" id="3.30.70.100">
    <property type="match status" value="1"/>
</dbReference>
<dbReference type="AlphaFoldDB" id="A0A7W8HH61"/>
<name>A0A7W8HH61_9BURK</name>
<evidence type="ECO:0000259" key="1">
    <source>
        <dbReference type="PROSITE" id="PS50206"/>
    </source>
</evidence>
<evidence type="ECO:0000313" key="2">
    <source>
        <dbReference type="EMBL" id="MBB5271982.1"/>
    </source>
</evidence>
<dbReference type="SMART" id="SM00450">
    <property type="entry name" value="RHOD"/>
    <property type="match status" value="1"/>
</dbReference>
<dbReference type="SUPFAM" id="SSF52821">
    <property type="entry name" value="Rhodanese/Cell cycle control phosphatase"/>
    <property type="match status" value="1"/>
</dbReference>
<accession>A0A7W8HH61</accession>
<dbReference type="InterPro" id="IPR036046">
    <property type="entry name" value="Acylphosphatase-like_dom_sf"/>
</dbReference>
<gene>
    <name evidence="2" type="ORF">HNQ70_001996</name>
</gene>
<proteinExistence type="predicted"/>
<dbReference type="RefSeq" id="WP_183966949.1">
    <property type="nucleotide sequence ID" value="NZ_BAABEW010000023.1"/>
</dbReference>
<dbReference type="Proteomes" id="UP000532440">
    <property type="component" value="Unassembled WGS sequence"/>
</dbReference>
<dbReference type="PROSITE" id="PS50206">
    <property type="entry name" value="RHODANESE_3"/>
    <property type="match status" value="1"/>
</dbReference>
<feature type="domain" description="Rhodanese" evidence="1">
    <location>
        <begin position="127"/>
        <end position="221"/>
    </location>
</feature>
<dbReference type="Gene3D" id="3.40.250.10">
    <property type="entry name" value="Rhodanese-like domain"/>
    <property type="match status" value="1"/>
</dbReference>